<proteinExistence type="predicted"/>
<dbReference type="PROSITE" id="PS50043">
    <property type="entry name" value="HTH_LUXR_2"/>
    <property type="match status" value="1"/>
</dbReference>
<dbReference type="SUPFAM" id="SSF46894">
    <property type="entry name" value="C-terminal effector domain of the bipartite response regulators"/>
    <property type="match status" value="1"/>
</dbReference>
<gene>
    <name evidence="5" type="primary">aroM</name>
    <name evidence="5" type="ORF">MAE02_41960</name>
</gene>
<dbReference type="InterPro" id="IPR036388">
    <property type="entry name" value="WH-like_DNA-bd_sf"/>
</dbReference>
<sequence length="319" mass="33989">MLDHSATTVSSAEKSHLLRVAFLSVGQTPRMDVVPEILAQLDLPIAATEFGALNGLSDREIVELAPSPSEYSLATRLSDGSNVIVSKPRVAERLAGILAQFGPSDFDLVVILSTGLFREFDSRCPTVNAQRAIEAGILALAAQGDAIGVVQPLAQQVQEVSIPALASYRVLVSHASPGDRDALARALVDLAESEIIVLNSVGFSEADRTMVARASGKPVVLARRLVAGAMRLLLDGRKDVARTYDTAPILAERLQRLTPRERQVLSLAAEGLSNKAIGRQLGISPKTVEIHRSKVMSKMEVASTSALIRLIVSAEHPGL</sequence>
<evidence type="ECO:0000313" key="5">
    <source>
        <dbReference type="EMBL" id="GEO16500.1"/>
    </source>
</evidence>
<keyword evidence="1" id="KW-0805">Transcription regulation</keyword>
<dbReference type="Gene3D" id="1.10.10.10">
    <property type="entry name" value="Winged helix-like DNA-binding domain superfamily/Winged helix DNA-binding domain"/>
    <property type="match status" value="1"/>
</dbReference>
<feature type="domain" description="HTH luxR-type" evidence="4">
    <location>
        <begin position="250"/>
        <end position="315"/>
    </location>
</feature>
<evidence type="ECO:0000256" key="1">
    <source>
        <dbReference type="ARBA" id="ARBA00023015"/>
    </source>
</evidence>
<dbReference type="PRINTS" id="PR00038">
    <property type="entry name" value="HTHLUXR"/>
</dbReference>
<accession>A0A512BX20</accession>
<keyword evidence="3" id="KW-0804">Transcription</keyword>
<comment type="caution">
    <text evidence="5">The sequence shown here is derived from an EMBL/GenBank/DDBJ whole genome shotgun (WGS) entry which is preliminary data.</text>
</comment>
<dbReference type="Pfam" id="PF00196">
    <property type="entry name" value="GerE"/>
    <property type="match status" value="1"/>
</dbReference>
<evidence type="ECO:0000259" key="4">
    <source>
        <dbReference type="PROSITE" id="PS50043"/>
    </source>
</evidence>
<dbReference type="PANTHER" id="PTHR44688:SF16">
    <property type="entry name" value="DNA-BINDING TRANSCRIPTIONAL ACTIVATOR DEVR_DOSR"/>
    <property type="match status" value="1"/>
</dbReference>
<dbReference type="SMART" id="SM00421">
    <property type="entry name" value="HTH_LUXR"/>
    <property type="match status" value="1"/>
</dbReference>
<name>A0A512BX20_9HYPH</name>
<dbReference type="EMBL" id="BJYU01000066">
    <property type="protein sequence ID" value="GEO16500.1"/>
    <property type="molecule type" value="Genomic_DNA"/>
</dbReference>
<keyword evidence="2" id="KW-0238">DNA-binding</keyword>
<dbReference type="InterPro" id="IPR010843">
    <property type="entry name" value="Uncharacterised_AroM"/>
</dbReference>
<dbReference type="InterPro" id="IPR000792">
    <property type="entry name" value="Tscrpt_reg_LuxR_C"/>
</dbReference>
<reference evidence="5 6" key="1">
    <citation type="submission" date="2019-07" db="EMBL/GenBank/DDBJ databases">
        <title>Whole genome shotgun sequence of Microvirga aerophila NBRC 106136.</title>
        <authorList>
            <person name="Hosoyama A."/>
            <person name="Uohara A."/>
            <person name="Ohji S."/>
            <person name="Ichikawa N."/>
        </authorList>
    </citation>
    <scope>NUCLEOTIDE SEQUENCE [LARGE SCALE GENOMIC DNA]</scope>
    <source>
        <strain evidence="5 6">NBRC 106136</strain>
    </source>
</reference>
<dbReference type="RefSeq" id="WP_210207462.1">
    <property type="nucleotide sequence ID" value="NZ_QOIO01000015.1"/>
</dbReference>
<dbReference type="Pfam" id="PF07302">
    <property type="entry name" value="AroM"/>
    <property type="match status" value="1"/>
</dbReference>
<dbReference type="Proteomes" id="UP000321085">
    <property type="component" value="Unassembled WGS sequence"/>
</dbReference>
<dbReference type="GO" id="GO:0003677">
    <property type="term" value="F:DNA binding"/>
    <property type="evidence" value="ECO:0007669"/>
    <property type="project" value="UniProtKB-KW"/>
</dbReference>
<organism evidence="5 6">
    <name type="scientific">Microvirga aerophila</name>
    <dbReference type="NCBI Taxonomy" id="670291"/>
    <lineage>
        <taxon>Bacteria</taxon>
        <taxon>Pseudomonadati</taxon>
        <taxon>Pseudomonadota</taxon>
        <taxon>Alphaproteobacteria</taxon>
        <taxon>Hyphomicrobiales</taxon>
        <taxon>Methylobacteriaceae</taxon>
        <taxon>Microvirga</taxon>
    </lineage>
</organism>
<evidence type="ECO:0000256" key="2">
    <source>
        <dbReference type="ARBA" id="ARBA00023125"/>
    </source>
</evidence>
<dbReference type="GO" id="GO:0006355">
    <property type="term" value="P:regulation of DNA-templated transcription"/>
    <property type="evidence" value="ECO:0007669"/>
    <property type="project" value="InterPro"/>
</dbReference>
<dbReference type="CDD" id="cd06170">
    <property type="entry name" value="LuxR_C_like"/>
    <property type="match status" value="1"/>
</dbReference>
<protein>
    <submittedName>
        <fullName evidence="5">LuxR family transcriptional regulator</fullName>
    </submittedName>
</protein>
<dbReference type="PANTHER" id="PTHR44688">
    <property type="entry name" value="DNA-BINDING TRANSCRIPTIONAL ACTIVATOR DEVR_DOSR"/>
    <property type="match status" value="1"/>
</dbReference>
<dbReference type="AlphaFoldDB" id="A0A512BX20"/>
<evidence type="ECO:0000256" key="3">
    <source>
        <dbReference type="ARBA" id="ARBA00023163"/>
    </source>
</evidence>
<evidence type="ECO:0000313" key="6">
    <source>
        <dbReference type="Proteomes" id="UP000321085"/>
    </source>
</evidence>
<keyword evidence="6" id="KW-1185">Reference proteome</keyword>
<dbReference type="InterPro" id="IPR016032">
    <property type="entry name" value="Sig_transdc_resp-reg_C-effctor"/>
</dbReference>